<dbReference type="EMBL" id="CP007452">
    <property type="protein sequence ID" value="AHM56242.1"/>
    <property type="molecule type" value="Genomic_DNA"/>
</dbReference>
<dbReference type="Proteomes" id="UP000019591">
    <property type="component" value="Chromosome"/>
</dbReference>
<keyword evidence="4" id="KW-1185">Reference proteome</keyword>
<accession>W8TJ69</accession>
<dbReference type="InterPro" id="IPR050469">
    <property type="entry name" value="Diguanylate_Cyclase"/>
</dbReference>
<dbReference type="GO" id="GO:1902201">
    <property type="term" value="P:negative regulation of bacterial-type flagellum-dependent cell motility"/>
    <property type="evidence" value="ECO:0007669"/>
    <property type="project" value="TreeGrafter"/>
</dbReference>
<dbReference type="OrthoDB" id="9805474at2"/>
<dbReference type="SUPFAM" id="SSF55073">
    <property type="entry name" value="Nucleotide cyclase"/>
    <property type="match status" value="1"/>
</dbReference>
<dbReference type="Pfam" id="PF00990">
    <property type="entry name" value="GGDEF"/>
    <property type="match status" value="1"/>
</dbReference>
<dbReference type="PANTHER" id="PTHR45138">
    <property type="entry name" value="REGULATORY COMPONENTS OF SENSORY TRANSDUCTION SYSTEM"/>
    <property type="match status" value="1"/>
</dbReference>
<dbReference type="PATRIC" id="fig|1286171.3.peg.893"/>
<dbReference type="NCBIfam" id="TIGR00254">
    <property type="entry name" value="GGDEF"/>
    <property type="match status" value="1"/>
</dbReference>
<evidence type="ECO:0000256" key="1">
    <source>
        <dbReference type="SAM" id="Coils"/>
    </source>
</evidence>
<dbReference type="PANTHER" id="PTHR45138:SF9">
    <property type="entry name" value="DIGUANYLATE CYCLASE DGCM-RELATED"/>
    <property type="match status" value="1"/>
</dbReference>
<evidence type="ECO:0000313" key="4">
    <source>
        <dbReference type="Proteomes" id="UP000019591"/>
    </source>
</evidence>
<organism evidence="3 4">
    <name type="scientific">Peptoclostridium acidaminophilum DSM 3953</name>
    <dbReference type="NCBI Taxonomy" id="1286171"/>
    <lineage>
        <taxon>Bacteria</taxon>
        <taxon>Bacillati</taxon>
        <taxon>Bacillota</taxon>
        <taxon>Clostridia</taxon>
        <taxon>Peptostreptococcales</taxon>
        <taxon>Peptoclostridiaceae</taxon>
        <taxon>Peptoclostridium</taxon>
    </lineage>
</organism>
<dbReference type="AlphaFoldDB" id="W8TJ69"/>
<dbReference type="Gene3D" id="3.30.70.270">
    <property type="match status" value="1"/>
</dbReference>
<dbReference type="GO" id="GO:0052621">
    <property type="term" value="F:diguanylate cyclase activity"/>
    <property type="evidence" value="ECO:0007669"/>
    <property type="project" value="TreeGrafter"/>
</dbReference>
<dbReference type="KEGG" id="eac:EAL2_c09430"/>
<evidence type="ECO:0000259" key="2">
    <source>
        <dbReference type="PROSITE" id="PS50887"/>
    </source>
</evidence>
<evidence type="ECO:0000313" key="3">
    <source>
        <dbReference type="EMBL" id="AHM56242.1"/>
    </source>
</evidence>
<dbReference type="CDD" id="cd01949">
    <property type="entry name" value="GGDEF"/>
    <property type="match status" value="1"/>
</dbReference>
<keyword evidence="1" id="KW-0175">Coiled coil</keyword>
<name>W8TJ69_PEPAC</name>
<dbReference type="GO" id="GO:0005886">
    <property type="term" value="C:plasma membrane"/>
    <property type="evidence" value="ECO:0007669"/>
    <property type="project" value="TreeGrafter"/>
</dbReference>
<dbReference type="eggNOG" id="COG3706">
    <property type="taxonomic scope" value="Bacteria"/>
</dbReference>
<proteinExistence type="predicted"/>
<sequence length="409" mass="47161">MEMNIQKLLDTTVYLVAVFDGDNKLIFSNSTFKQFFRGVEAADDIIKNFKLAKRLIWEEDIENGGKYRTIVKSDENEDHIFKFEVSSSGEYKLAIGIKLDYEDIIRLAEDMLTKNYVKIDGLSDISIAANTKNFGLDENFYVTIMLSDDLDIKMTSGNIGEYFAGSSYIGMPLEQAFGPEFAFVVSEKIKMLDAFKYISFDLMGKLVAVSRHDDKGYVLNIYPYSKDVHDKFAEIQSLKATIKRLEMELNNKNKLIKVQKMIFENIKTIDDMTKLYNRAHFYRTIEGEIRRAKKLEYPLSLIIFSLENLKEINLTAGTEYGDEALRELANTIKSLLKRDFEMAFRLSSHEFAVISLNTSPQEAFMRFREAQDVTLDEMKLDVEFRIIQIDLAMDAESITAYINENTHSM</sequence>
<dbReference type="InterPro" id="IPR029787">
    <property type="entry name" value="Nucleotide_cyclase"/>
</dbReference>
<dbReference type="STRING" id="1286171.EAL2_c09430"/>
<gene>
    <name evidence="3" type="ORF">EAL2_c09430</name>
</gene>
<protein>
    <recommendedName>
        <fullName evidence="2">GGDEF domain-containing protein</fullName>
    </recommendedName>
</protein>
<dbReference type="SMART" id="SM00267">
    <property type="entry name" value="GGDEF"/>
    <property type="match status" value="1"/>
</dbReference>
<dbReference type="RefSeq" id="WP_025435255.1">
    <property type="nucleotide sequence ID" value="NZ_CP007452.1"/>
</dbReference>
<dbReference type="PROSITE" id="PS50887">
    <property type="entry name" value="GGDEF"/>
    <property type="match status" value="1"/>
</dbReference>
<dbReference type="HOGENOM" id="CLU_701525_0_0_9"/>
<dbReference type="GO" id="GO:0043709">
    <property type="term" value="P:cell adhesion involved in single-species biofilm formation"/>
    <property type="evidence" value="ECO:0007669"/>
    <property type="project" value="TreeGrafter"/>
</dbReference>
<feature type="domain" description="GGDEF" evidence="2">
    <location>
        <begin position="297"/>
        <end position="409"/>
    </location>
</feature>
<dbReference type="InterPro" id="IPR000160">
    <property type="entry name" value="GGDEF_dom"/>
</dbReference>
<dbReference type="InterPro" id="IPR043128">
    <property type="entry name" value="Rev_trsase/Diguanyl_cyclase"/>
</dbReference>
<reference evidence="3 4" key="1">
    <citation type="journal article" date="2014" name="Genome Announc.">
        <title>Complete Genome Sequence of Amino Acid-Utilizing Eubacterium acidaminophilum al-2 (DSM 3953).</title>
        <authorList>
            <person name="Poehlein A."/>
            <person name="Andreesen J.R."/>
            <person name="Daniel R."/>
        </authorList>
    </citation>
    <scope>NUCLEOTIDE SEQUENCE [LARGE SCALE GENOMIC DNA]</scope>
    <source>
        <strain evidence="3 4">DSM 3953</strain>
    </source>
</reference>
<feature type="coiled-coil region" evidence="1">
    <location>
        <begin position="228"/>
        <end position="255"/>
    </location>
</feature>